<evidence type="ECO:0000313" key="1">
    <source>
        <dbReference type="EMBL" id="SVE16756.1"/>
    </source>
</evidence>
<reference evidence="1" key="1">
    <citation type="submission" date="2018-05" db="EMBL/GenBank/DDBJ databases">
        <authorList>
            <person name="Lanie J.A."/>
            <person name="Ng W.-L."/>
            <person name="Kazmierczak K.M."/>
            <person name="Andrzejewski T.M."/>
            <person name="Davidsen T.M."/>
            <person name="Wayne K.J."/>
            <person name="Tettelin H."/>
            <person name="Glass J.I."/>
            <person name="Rusch D."/>
            <person name="Podicherti R."/>
            <person name="Tsui H.-C.T."/>
            <person name="Winkler M.E."/>
        </authorList>
    </citation>
    <scope>NUCLEOTIDE SEQUENCE</scope>
</reference>
<gene>
    <name evidence="1" type="ORF">METZ01_LOCUS469610</name>
</gene>
<accession>A0A383B999</accession>
<dbReference type="AlphaFoldDB" id="A0A383B999"/>
<dbReference type="EMBL" id="UINC01198685">
    <property type="protein sequence ID" value="SVE16756.1"/>
    <property type="molecule type" value="Genomic_DNA"/>
</dbReference>
<organism evidence="1">
    <name type="scientific">marine metagenome</name>
    <dbReference type="NCBI Taxonomy" id="408172"/>
    <lineage>
        <taxon>unclassified sequences</taxon>
        <taxon>metagenomes</taxon>
        <taxon>ecological metagenomes</taxon>
    </lineage>
</organism>
<feature type="non-terminal residue" evidence="1">
    <location>
        <position position="1"/>
    </location>
</feature>
<protein>
    <submittedName>
        <fullName evidence="1">Uncharacterized protein</fullName>
    </submittedName>
</protein>
<name>A0A383B999_9ZZZZ</name>
<proteinExistence type="predicted"/>
<sequence length="53" mass="5850">HHGILTTLAKLDVKSVRTVKTTRKATGRMGIVEEFKSNARLKAFGHSYGNHAD</sequence>